<feature type="compositionally biased region" description="Basic and acidic residues" evidence="1">
    <location>
        <begin position="17"/>
        <end position="44"/>
    </location>
</feature>
<evidence type="ECO:0000313" key="3">
    <source>
        <dbReference type="Proteomes" id="UP000489600"/>
    </source>
</evidence>
<sequence length="134" mass="15628">MNGKYERRNLGKGIMIRVEEKVDQSRQRRSTRKDQDGPRDKEGETTSTKAPSLVRDEEVKISEKKANSSGTFPYTKKPRKRSDQTKFYQSRRKKAKSQGRRMKAIKAEKAKSQERMKKLEIVPSRKGGISRRKK</sequence>
<feature type="compositionally biased region" description="Basic and acidic residues" evidence="1">
    <location>
        <begin position="105"/>
        <end position="120"/>
    </location>
</feature>
<comment type="caution">
    <text evidence="2">The sequence shown here is derived from an EMBL/GenBank/DDBJ whole genome shotgun (WGS) entry which is preliminary data.</text>
</comment>
<gene>
    <name evidence="2" type="ORF">ANE_LOCUS3317</name>
</gene>
<proteinExistence type="predicted"/>
<dbReference type="AlphaFoldDB" id="A0A565AU48"/>
<feature type="region of interest" description="Disordered" evidence="1">
    <location>
        <begin position="1"/>
        <end position="134"/>
    </location>
</feature>
<organism evidence="2 3">
    <name type="scientific">Arabis nemorensis</name>
    <dbReference type="NCBI Taxonomy" id="586526"/>
    <lineage>
        <taxon>Eukaryota</taxon>
        <taxon>Viridiplantae</taxon>
        <taxon>Streptophyta</taxon>
        <taxon>Embryophyta</taxon>
        <taxon>Tracheophyta</taxon>
        <taxon>Spermatophyta</taxon>
        <taxon>Magnoliopsida</taxon>
        <taxon>eudicotyledons</taxon>
        <taxon>Gunneridae</taxon>
        <taxon>Pentapetalae</taxon>
        <taxon>rosids</taxon>
        <taxon>malvids</taxon>
        <taxon>Brassicales</taxon>
        <taxon>Brassicaceae</taxon>
        <taxon>Arabideae</taxon>
        <taxon>Arabis</taxon>
    </lineage>
</organism>
<reference evidence="2" key="1">
    <citation type="submission" date="2019-07" db="EMBL/GenBank/DDBJ databases">
        <authorList>
            <person name="Dittberner H."/>
        </authorList>
    </citation>
    <scope>NUCLEOTIDE SEQUENCE [LARGE SCALE GENOMIC DNA]</scope>
</reference>
<dbReference type="EMBL" id="CABITT030000001">
    <property type="protein sequence ID" value="VVA92872.1"/>
    <property type="molecule type" value="Genomic_DNA"/>
</dbReference>
<accession>A0A565AU48</accession>
<feature type="compositionally biased region" description="Basic and acidic residues" evidence="1">
    <location>
        <begin position="54"/>
        <end position="66"/>
    </location>
</feature>
<evidence type="ECO:0000313" key="2">
    <source>
        <dbReference type="EMBL" id="VVA92872.1"/>
    </source>
</evidence>
<evidence type="ECO:0000256" key="1">
    <source>
        <dbReference type="SAM" id="MobiDB-lite"/>
    </source>
</evidence>
<keyword evidence="3" id="KW-1185">Reference proteome</keyword>
<name>A0A565AU48_9BRAS</name>
<dbReference type="Proteomes" id="UP000489600">
    <property type="component" value="Unassembled WGS sequence"/>
</dbReference>
<feature type="compositionally biased region" description="Basic residues" evidence="1">
    <location>
        <begin position="89"/>
        <end position="104"/>
    </location>
</feature>
<protein>
    <submittedName>
        <fullName evidence="2">Uncharacterized protein</fullName>
    </submittedName>
</protein>